<dbReference type="SUPFAM" id="SSF55826">
    <property type="entry name" value="YbaK/ProRS associated domain"/>
    <property type="match status" value="1"/>
</dbReference>
<proteinExistence type="inferred from homology"/>
<dbReference type="RefSeq" id="WP_237466550.1">
    <property type="nucleotide sequence ID" value="NZ_CAKLDI010000001.1"/>
</dbReference>
<dbReference type="Pfam" id="PF04073">
    <property type="entry name" value="tRNA_edit"/>
    <property type="match status" value="1"/>
</dbReference>
<keyword evidence="7" id="KW-1185">Reference proteome</keyword>
<gene>
    <name evidence="6" type="primary">ybaK_2</name>
    <name evidence="6" type="ORF">VST7929_02056</name>
</gene>
<keyword evidence="3 4" id="KW-0456">Lyase</keyword>
<dbReference type="InterPro" id="IPR036754">
    <property type="entry name" value="YbaK/aa-tRNA-synt-asso_dom_sf"/>
</dbReference>
<comment type="caution">
    <text evidence="6">The sequence shown here is derived from an EMBL/GenBank/DDBJ whole genome shotgun (WGS) entry which is preliminary data.</text>
</comment>
<evidence type="ECO:0000256" key="3">
    <source>
        <dbReference type="ARBA" id="ARBA00023239"/>
    </source>
</evidence>
<sequence length="159" mass="17082">MTPAVRLLKSKKIPHQIHQYHHDAQCHAFGDEAVNALGQNPERVFKTLLVSLNGDIKKLAVAVLPVSHQLNLKLIAKAAGAKKAEMADPKLAEKVTGYVVGGISPLGQKKRLPTFIEQGATDFDTIFFSGGKRGLEIELAPALLAQAVGGQFAPLIDEQ</sequence>
<dbReference type="InterPro" id="IPR007214">
    <property type="entry name" value="YbaK/aa-tRNA-synth-assoc-dom"/>
</dbReference>
<keyword evidence="2 4" id="KW-0648">Protein biosynthesis</keyword>
<name>A0ABM8ZV08_9VIBR</name>
<dbReference type="PIRSF" id="PIRSF006181">
    <property type="entry name" value="EbsC_YbaK"/>
    <property type="match status" value="1"/>
</dbReference>
<dbReference type="PANTHER" id="PTHR30411:SF0">
    <property type="entry name" value="CYS-TRNA(PRO)_CYS-TRNA(CYS) DEACYLASE YBAK"/>
    <property type="match status" value="1"/>
</dbReference>
<comment type="similarity">
    <text evidence="1 4">Belongs to the prolyl-tRNA editing family. YbaK/EbsC subfamily.</text>
</comment>
<feature type="domain" description="YbaK/aminoacyl-tRNA synthetase-associated" evidence="5">
    <location>
        <begin position="31"/>
        <end position="144"/>
    </location>
</feature>
<dbReference type="NCBIfam" id="TIGR00011">
    <property type="entry name" value="YbaK_EbsC"/>
    <property type="match status" value="1"/>
</dbReference>
<organism evidence="6 7">
    <name type="scientific">Vibrio stylophorae</name>
    <dbReference type="NCBI Taxonomy" id="659351"/>
    <lineage>
        <taxon>Bacteria</taxon>
        <taxon>Pseudomonadati</taxon>
        <taxon>Pseudomonadota</taxon>
        <taxon>Gammaproteobacteria</taxon>
        <taxon>Vibrionales</taxon>
        <taxon>Vibrionaceae</taxon>
        <taxon>Vibrio</taxon>
    </lineage>
</organism>
<evidence type="ECO:0000259" key="5">
    <source>
        <dbReference type="Pfam" id="PF04073"/>
    </source>
</evidence>
<dbReference type="Proteomes" id="UP000838672">
    <property type="component" value="Unassembled WGS sequence"/>
</dbReference>
<evidence type="ECO:0000256" key="4">
    <source>
        <dbReference type="PIRNR" id="PIRNR006181"/>
    </source>
</evidence>
<dbReference type="Gene3D" id="3.90.960.10">
    <property type="entry name" value="YbaK/aminoacyl-tRNA synthetase-associated domain"/>
    <property type="match status" value="1"/>
</dbReference>
<protein>
    <recommendedName>
        <fullName evidence="4">Cys-tRNA(Pro)/Cys-tRNA(Cys) deacylase</fullName>
        <ecNumber evidence="4">4.2.-.-</ecNumber>
    </recommendedName>
</protein>
<evidence type="ECO:0000313" key="7">
    <source>
        <dbReference type="Proteomes" id="UP000838672"/>
    </source>
</evidence>
<evidence type="ECO:0000256" key="2">
    <source>
        <dbReference type="ARBA" id="ARBA00022917"/>
    </source>
</evidence>
<dbReference type="InterPro" id="IPR004369">
    <property type="entry name" value="Prolyl-tRNA_editing_YbaK/EbsC"/>
</dbReference>
<accession>A0ABM8ZV08</accession>
<dbReference type="GO" id="GO:0016829">
    <property type="term" value="F:lyase activity"/>
    <property type="evidence" value="ECO:0007669"/>
    <property type="project" value="UniProtKB-KW"/>
</dbReference>
<dbReference type="EMBL" id="CAKLDI010000001">
    <property type="protein sequence ID" value="CAH0534152.1"/>
    <property type="molecule type" value="Genomic_DNA"/>
</dbReference>
<evidence type="ECO:0000313" key="6">
    <source>
        <dbReference type="EMBL" id="CAH0534152.1"/>
    </source>
</evidence>
<evidence type="ECO:0000256" key="1">
    <source>
        <dbReference type="ARBA" id="ARBA00009798"/>
    </source>
</evidence>
<dbReference type="PANTHER" id="PTHR30411">
    <property type="entry name" value="CYTOPLASMIC PROTEIN"/>
    <property type="match status" value="1"/>
</dbReference>
<reference evidence="6" key="1">
    <citation type="submission" date="2021-11" db="EMBL/GenBank/DDBJ databases">
        <authorList>
            <person name="Rodrigo-Torres L."/>
            <person name="Arahal R. D."/>
            <person name="Lucena T."/>
        </authorList>
    </citation>
    <scope>NUCLEOTIDE SEQUENCE</scope>
    <source>
        <strain evidence="6">CECT 7929</strain>
    </source>
</reference>
<dbReference type="EC" id="4.2.-.-" evidence="4"/>
<dbReference type="CDD" id="cd00002">
    <property type="entry name" value="YbaK_deacylase"/>
    <property type="match status" value="1"/>
</dbReference>